<keyword evidence="3" id="KW-0227">DNA damage</keyword>
<evidence type="ECO:0000256" key="4">
    <source>
        <dbReference type="ARBA" id="ARBA00022801"/>
    </source>
</evidence>
<proteinExistence type="inferred from homology"/>
<keyword evidence="6" id="KW-0238">DNA-binding</keyword>
<dbReference type="GO" id="GO:0016829">
    <property type="term" value="F:lyase activity"/>
    <property type="evidence" value="ECO:0007669"/>
    <property type="project" value="UniProtKB-KW"/>
</dbReference>
<comment type="similarity">
    <text evidence="1 8">Belongs to the SOS response-associated peptidase family.</text>
</comment>
<dbReference type="GO" id="GO:0106300">
    <property type="term" value="P:protein-DNA covalent cross-linking repair"/>
    <property type="evidence" value="ECO:0007669"/>
    <property type="project" value="InterPro"/>
</dbReference>
<dbReference type="EC" id="3.4.-.-" evidence="8"/>
<evidence type="ECO:0000256" key="8">
    <source>
        <dbReference type="RuleBase" id="RU364100"/>
    </source>
</evidence>
<dbReference type="GO" id="GO:0006508">
    <property type="term" value="P:proteolysis"/>
    <property type="evidence" value="ECO:0007669"/>
    <property type="project" value="UniProtKB-KW"/>
</dbReference>
<dbReference type="GO" id="GO:0008233">
    <property type="term" value="F:peptidase activity"/>
    <property type="evidence" value="ECO:0007669"/>
    <property type="project" value="UniProtKB-KW"/>
</dbReference>
<name>A0A1H7UEN0_AQUAM</name>
<evidence type="ECO:0000256" key="1">
    <source>
        <dbReference type="ARBA" id="ARBA00008136"/>
    </source>
</evidence>
<evidence type="ECO:0000256" key="5">
    <source>
        <dbReference type="ARBA" id="ARBA00023124"/>
    </source>
</evidence>
<evidence type="ECO:0000256" key="6">
    <source>
        <dbReference type="ARBA" id="ARBA00023125"/>
    </source>
</evidence>
<reference evidence="9 10" key="1">
    <citation type="submission" date="2016-10" db="EMBL/GenBank/DDBJ databases">
        <authorList>
            <person name="de Groot N.N."/>
        </authorList>
    </citation>
    <scope>NUCLEOTIDE SEQUENCE [LARGE SCALE GENOMIC DNA]</scope>
    <source>
        <strain evidence="9 10">DSM 25232</strain>
    </source>
</reference>
<dbReference type="InterPro" id="IPR036590">
    <property type="entry name" value="SRAP-like"/>
</dbReference>
<keyword evidence="4 8" id="KW-0378">Hydrolase</keyword>
<dbReference type="InterPro" id="IPR003738">
    <property type="entry name" value="SRAP"/>
</dbReference>
<accession>A0A1H7UEN0</accession>
<dbReference type="Pfam" id="PF02586">
    <property type="entry name" value="SRAP"/>
    <property type="match status" value="1"/>
</dbReference>
<dbReference type="Gene3D" id="3.90.1680.10">
    <property type="entry name" value="SOS response associated peptidase-like"/>
    <property type="match status" value="1"/>
</dbReference>
<dbReference type="STRING" id="1038014.SAMN04487910_3702"/>
<keyword evidence="5" id="KW-0190">Covalent protein-DNA linkage</keyword>
<sequence length="233" mass="26899">MYKKISNIAKRETIEDEFGIRYKFPRLYTPRSVIDGTEESTLSVITTDQPDHISYAIWGLLPTNYIDEWSDFQKVLSTLNVSQEQLHAKGIFQEPYHQRRCVIVATGFFIYHLHKGALYPYYVSQKNKKPFSIAGIYNTLDDGFITCSMIMTKASGIVNEIQNLNATMPIFIDSKYRNTWLDSKADLGEIDYILNLPNRLQFTAHPIAKEFFRNEISYSSMLEPANYKGIPIP</sequence>
<organism evidence="9 10">
    <name type="scientific">Aquimarina amphilecti</name>
    <dbReference type="NCBI Taxonomy" id="1038014"/>
    <lineage>
        <taxon>Bacteria</taxon>
        <taxon>Pseudomonadati</taxon>
        <taxon>Bacteroidota</taxon>
        <taxon>Flavobacteriia</taxon>
        <taxon>Flavobacteriales</taxon>
        <taxon>Flavobacteriaceae</taxon>
        <taxon>Aquimarina</taxon>
    </lineage>
</organism>
<keyword evidence="7" id="KW-0456">Lyase</keyword>
<dbReference type="EMBL" id="FOAB01000007">
    <property type="protein sequence ID" value="SEL95421.1"/>
    <property type="molecule type" value="Genomic_DNA"/>
</dbReference>
<keyword evidence="2 8" id="KW-0645">Protease</keyword>
<dbReference type="PANTHER" id="PTHR13604:SF0">
    <property type="entry name" value="ABASIC SITE PROCESSING PROTEIN HMCES"/>
    <property type="match status" value="1"/>
</dbReference>
<dbReference type="PANTHER" id="PTHR13604">
    <property type="entry name" value="DC12-RELATED"/>
    <property type="match status" value="1"/>
</dbReference>
<dbReference type="RefSeq" id="WP_091411193.1">
    <property type="nucleotide sequence ID" value="NZ_FOAB01000007.1"/>
</dbReference>
<evidence type="ECO:0000256" key="2">
    <source>
        <dbReference type="ARBA" id="ARBA00022670"/>
    </source>
</evidence>
<dbReference type="AlphaFoldDB" id="A0A1H7UEN0"/>
<gene>
    <name evidence="9" type="ORF">SAMN04487910_3702</name>
</gene>
<evidence type="ECO:0000256" key="3">
    <source>
        <dbReference type="ARBA" id="ARBA00022763"/>
    </source>
</evidence>
<dbReference type="Proteomes" id="UP000198521">
    <property type="component" value="Unassembled WGS sequence"/>
</dbReference>
<evidence type="ECO:0000256" key="7">
    <source>
        <dbReference type="ARBA" id="ARBA00023239"/>
    </source>
</evidence>
<dbReference type="GO" id="GO:0003697">
    <property type="term" value="F:single-stranded DNA binding"/>
    <property type="evidence" value="ECO:0007669"/>
    <property type="project" value="InterPro"/>
</dbReference>
<keyword evidence="10" id="KW-1185">Reference proteome</keyword>
<protein>
    <recommendedName>
        <fullName evidence="8">Abasic site processing protein</fullName>
        <ecNumber evidence="8">3.4.-.-</ecNumber>
    </recommendedName>
</protein>
<evidence type="ECO:0000313" key="10">
    <source>
        <dbReference type="Proteomes" id="UP000198521"/>
    </source>
</evidence>
<dbReference type="OrthoDB" id="9782620at2"/>
<evidence type="ECO:0000313" key="9">
    <source>
        <dbReference type="EMBL" id="SEL95421.1"/>
    </source>
</evidence>
<dbReference type="SUPFAM" id="SSF143081">
    <property type="entry name" value="BB1717-like"/>
    <property type="match status" value="1"/>
</dbReference>